<feature type="domain" description="VTC" evidence="1">
    <location>
        <begin position="42"/>
        <end position="228"/>
    </location>
</feature>
<evidence type="ECO:0000313" key="2">
    <source>
        <dbReference type="EMBL" id="SHF73740.1"/>
    </source>
</evidence>
<gene>
    <name evidence="2" type="ORF">SAMN05444274_10869</name>
</gene>
<name>A0A1M5E3J1_9BACT</name>
<dbReference type="Gene3D" id="3.20.100.30">
    <property type="entry name" value="VTC, catalytic tunnel domain"/>
    <property type="match status" value="2"/>
</dbReference>
<keyword evidence="3" id="KW-1185">Reference proteome</keyword>
<protein>
    <submittedName>
        <fullName evidence="2">VTC domain-containing protein</fullName>
    </submittedName>
</protein>
<evidence type="ECO:0000313" key="3">
    <source>
        <dbReference type="Proteomes" id="UP000184164"/>
    </source>
</evidence>
<dbReference type="InterPro" id="IPR042267">
    <property type="entry name" value="VTC_sf"/>
</dbReference>
<dbReference type="Pfam" id="PF09359">
    <property type="entry name" value="VTC"/>
    <property type="match status" value="1"/>
</dbReference>
<dbReference type="GO" id="GO:0006799">
    <property type="term" value="P:polyphosphate biosynthetic process"/>
    <property type="evidence" value="ECO:0007669"/>
    <property type="project" value="UniProtKB-ARBA"/>
</dbReference>
<sequence>MQGYTRLDTYRYERKFVAEKVPRQVVESIVKQNSAFFATAFPARQVNNIYFDTTGMDCYFANIFGVGQRSKVRVRWYGKLFGEVVSPVLEFKIKKGFTGTKKSFKLPSFKIEEKQYNVDLWKDYFSGAGLPDDVLIKLSGLQPVLLNAYKRSYFESHDRRFRITVDDQLEYYNLRPTWNQFLHKHSEHRKSVIELKYDQTWEDDAEQITNQIPFRLDKNSKYVSGVSYFRPEIPV</sequence>
<proteinExistence type="predicted"/>
<dbReference type="InterPro" id="IPR018966">
    <property type="entry name" value="VTC_domain"/>
</dbReference>
<dbReference type="OrthoDB" id="541850at2"/>
<evidence type="ECO:0000259" key="1">
    <source>
        <dbReference type="Pfam" id="PF09359"/>
    </source>
</evidence>
<reference evidence="2 3" key="1">
    <citation type="submission" date="2016-11" db="EMBL/GenBank/DDBJ databases">
        <authorList>
            <person name="Jaros S."/>
            <person name="Januszkiewicz K."/>
            <person name="Wedrychowicz H."/>
        </authorList>
    </citation>
    <scope>NUCLEOTIDE SEQUENCE [LARGE SCALE GENOMIC DNA]</scope>
    <source>
        <strain evidence="2 3">DSM 26910</strain>
    </source>
</reference>
<dbReference type="AlphaFoldDB" id="A0A1M5E3J1"/>
<dbReference type="STRING" id="1484053.SAMN05444274_10869"/>
<dbReference type="RefSeq" id="WP_073002899.1">
    <property type="nucleotide sequence ID" value="NZ_FQUM01000008.1"/>
</dbReference>
<organism evidence="2 3">
    <name type="scientific">Mariniphaga anaerophila</name>
    <dbReference type="NCBI Taxonomy" id="1484053"/>
    <lineage>
        <taxon>Bacteria</taxon>
        <taxon>Pseudomonadati</taxon>
        <taxon>Bacteroidota</taxon>
        <taxon>Bacteroidia</taxon>
        <taxon>Marinilabiliales</taxon>
        <taxon>Prolixibacteraceae</taxon>
        <taxon>Mariniphaga</taxon>
    </lineage>
</organism>
<accession>A0A1M5E3J1</accession>
<dbReference type="Proteomes" id="UP000184164">
    <property type="component" value="Unassembled WGS sequence"/>
</dbReference>
<dbReference type="EMBL" id="FQUM01000008">
    <property type="protein sequence ID" value="SHF73740.1"/>
    <property type="molecule type" value="Genomic_DNA"/>
</dbReference>